<dbReference type="EnsemblMetazoa" id="MESCA011124-RA">
    <property type="protein sequence ID" value="MESCA011124-PA"/>
    <property type="gene ID" value="MESCA011124"/>
</dbReference>
<reference evidence="1" key="2">
    <citation type="submission" date="2015-06" db="UniProtKB">
        <authorList>
            <consortium name="EnsemblMetazoa"/>
        </authorList>
    </citation>
    <scope>IDENTIFICATION</scope>
</reference>
<dbReference type="EMBL" id="CAQQ02198639">
    <property type="status" value="NOT_ANNOTATED_CDS"/>
    <property type="molecule type" value="Genomic_DNA"/>
</dbReference>
<name>T1H4B5_MEGSC</name>
<organism evidence="1 2">
    <name type="scientific">Megaselia scalaris</name>
    <name type="common">Humpbacked fly</name>
    <name type="synonym">Phora scalaris</name>
    <dbReference type="NCBI Taxonomy" id="36166"/>
    <lineage>
        <taxon>Eukaryota</taxon>
        <taxon>Metazoa</taxon>
        <taxon>Ecdysozoa</taxon>
        <taxon>Arthropoda</taxon>
        <taxon>Hexapoda</taxon>
        <taxon>Insecta</taxon>
        <taxon>Pterygota</taxon>
        <taxon>Neoptera</taxon>
        <taxon>Endopterygota</taxon>
        <taxon>Diptera</taxon>
        <taxon>Brachycera</taxon>
        <taxon>Muscomorpha</taxon>
        <taxon>Platypezoidea</taxon>
        <taxon>Phoridae</taxon>
        <taxon>Megaseliini</taxon>
        <taxon>Megaselia</taxon>
    </lineage>
</organism>
<dbReference type="Proteomes" id="UP000015102">
    <property type="component" value="Unassembled WGS sequence"/>
</dbReference>
<evidence type="ECO:0000313" key="2">
    <source>
        <dbReference type="Proteomes" id="UP000015102"/>
    </source>
</evidence>
<accession>T1H4B5</accession>
<dbReference type="EMBL" id="CAQQ02198640">
    <property type="status" value="NOT_ANNOTATED_CDS"/>
    <property type="molecule type" value="Genomic_DNA"/>
</dbReference>
<dbReference type="HOGENOM" id="CLU_2075845_0_0_1"/>
<keyword evidence="2" id="KW-1185">Reference proteome</keyword>
<dbReference type="AlphaFoldDB" id="T1H4B5"/>
<proteinExistence type="predicted"/>
<sequence>MSANSTKVLYISMRGANIDSDRYLVKAGLAQISKPVGNSARKQGWALSNKNSDLTTNKEEILMQLEDFYKELLNGNEIEHPLKEIMPRSSKIELKNYRGIIDGLMLPYKILVSIISKG</sequence>
<reference evidence="2" key="1">
    <citation type="submission" date="2013-02" db="EMBL/GenBank/DDBJ databases">
        <authorList>
            <person name="Hughes D."/>
        </authorList>
    </citation>
    <scope>NUCLEOTIDE SEQUENCE</scope>
    <source>
        <strain>Durham</strain>
        <strain evidence="2">NC isolate 2 -- Noor lab</strain>
    </source>
</reference>
<evidence type="ECO:0000313" key="1">
    <source>
        <dbReference type="EnsemblMetazoa" id="MESCA011124-PA"/>
    </source>
</evidence>
<protein>
    <submittedName>
        <fullName evidence="1">Uncharacterized protein</fullName>
    </submittedName>
</protein>